<evidence type="ECO:0000256" key="1">
    <source>
        <dbReference type="ARBA" id="ARBA00004651"/>
    </source>
</evidence>
<dbReference type="GO" id="GO:0022857">
    <property type="term" value="F:transmembrane transporter activity"/>
    <property type="evidence" value="ECO:0007669"/>
    <property type="project" value="InterPro"/>
</dbReference>
<feature type="transmembrane region" description="Helical" evidence="7">
    <location>
        <begin position="107"/>
        <end position="129"/>
    </location>
</feature>
<feature type="transmembrane region" description="Helical" evidence="7">
    <location>
        <begin position="49"/>
        <end position="70"/>
    </location>
</feature>
<dbReference type="Proteomes" id="UP000006637">
    <property type="component" value="Chromosome"/>
</dbReference>
<dbReference type="Pfam" id="PF07690">
    <property type="entry name" value="MFS_1"/>
    <property type="match status" value="1"/>
</dbReference>
<name>Q1AYE0_RUBXD</name>
<reference evidence="9 10" key="1">
    <citation type="submission" date="2006-06" db="EMBL/GenBank/DDBJ databases">
        <title>Complete sequence of Rubrobacter xylanophilus DSM 9941.</title>
        <authorList>
            <consortium name="US DOE Joint Genome Institute"/>
            <person name="Copeland A."/>
            <person name="Lucas S."/>
            <person name="Lapidus A."/>
            <person name="Barry K."/>
            <person name="Detter J.C."/>
            <person name="Glavina del Rio T."/>
            <person name="Hammon N."/>
            <person name="Israni S."/>
            <person name="Dalin E."/>
            <person name="Tice H."/>
            <person name="Pitluck S."/>
            <person name="Munk A.C."/>
            <person name="Brettin T."/>
            <person name="Bruce D."/>
            <person name="Han C."/>
            <person name="Tapia R."/>
            <person name="Gilna P."/>
            <person name="Schmutz J."/>
            <person name="Larimer F."/>
            <person name="Land M."/>
            <person name="Hauser L."/>
            <person name="Kyrpides N."/>
            <person name="Lykidis A."/>
            <person name="da Costa M.S."/>
            <person name="Rainey F.A."/>
            <person name="Empadinhas N."/>
            <person name="Jolivet E."/>
            <person name="Battista J.R."/>
            <person name="Richardson P."/>
        </authorList>
    </citation>
    <scope>NUCLEOTIDE SEQUENCE [LARGE SCALE GENOMIC DNA]</scope>
    <source>
        <strain evidence="10">DSM 9941 / NBRC 16129 / PRD-1</strain>
    </source>
</reference>
<feature type="transmembrane region" description="Helical" evidence="7">
    <location>
        <begin position="12"/>
        <end position="37"/>
    </location>
</feature>
<dbReference type="SUPFAM" id="SSF103473">
    <property type="entry name" value="MFS general substrate transporter"/>
    <property type="match status" value="2"/>
</dbReference>
<dbReference type="RefSeq" id="WP_011563606.1">
    <property type="nucleotide sequence ID" value="NC_008148.1"/>
</dbReference>
<dbReference type="Gene3D" id="1.20.1250.20">
    <property type="entry name" value="MFS general substrate transporter like domains"/>
    <property type="match status" value="1"/>
</dbReference>
<feature type="transmembrane region" description="Helical" evidence="7">
    <location>
        <begin position="303"/>
        <end position="327"/>
    </location>
</feature>
<evidence type="ECO:0000256" key="4">
    <source>
        <dbReference type="ARBA" id="ARBA00022692"/>
    </source>
</evidence>
<evidence type="ECO:0000313" key="9">
    <source>
        <dbReference type="EMBL" id="ABG03588.1"/>
    </source>
</evidence>
<dbReference type="GO" id="GO:0005886">
    <property type="term" value="C:plasma membrane"/>
    <property type="evidence" value="ECO:0007669"/>
    <property type="project" value="UniProtKB-SubCell"/>
</dbReference>
<protein>
    <submittedName>
        <fullName evidence="9">Major facilitator superfamily MFS_1</fullName>
    </submittedName>
</protein>
<evidence type="ECO:0000259" key="8">
    <source>
        <dbReference type="PROSITE" id="PS50850"/>
    </source>
</evidence>
<dbReference type="PROSITE" id="PS50850">
    <property type="entry name" value="MFS"/>
    <property type="match status" value="1"/>
</dbReference>
<proteinExistence type="predicted"/>
<gene>
    <name evidence="9" type="ordered locus">Rxyl_0617</name>
</gene>
<dbReference type="CDD" id="cd17321">
    <property type="entry name" value="MFS_MMR_MDR_like"/>
    <property type="match status" value="1"/>
</dbReference>
<dbReference type="OrthoDB" id="102502at2"/>
<evidence type="ECO:0000256" key="3">
    <source>
        <dbReference type="ARBA" id="ARBA00022475"/>
    </source>
</evidence>
<dbReference type="InterPro" id="IPR005829">
    <property type="entry name" value="Sugar_transporter_CS"/>
</dbReference>
<dbReference type="Gene3D" id="1.20.1720.10">
    <property type="entry name" value="Multidrug resistance protein D"/>
    <property type="match status" value="1"/>
</dbReference>
<feature type="transmembrane region" description="Helical" evidence="7">
    <location>
        <begin position="82"/>
        <end position="101"/>
    </location>
</feature>
<keyword evidence="2" id="KW-0813">Transport</keyword>
<feature type="transmembrane region" description="Helical" evidence="7">
    <location>
        <begin position="141"/>
        <end position="163"/>
    </location>
</feature>
<keyword evidence="6 7" id="KW-0472">Membrane</keyword>
<comment type="subcellular location">
    <subcellularLocation>
        <location evidence="1">Cell membrane</location>
        <topology evidence="1">Multi-pass membrane protein</topology>
    </subcellularLocation>
</comment>
<sequence length="477" mass="49217">MKARGLRAGLEYKWGALSCTSIGALLASINGGSLIVALPTLLRELHTGLFSLVWVLLSYLLAQTALTLTAGRIADVVGRKRLYVGGFALFTAVSLLAGFVGGAGQLIAARTLMGAAGAFMMATSSVIVTDAFPSRELGRALGINMMMAAAGSTLGVVVGGVMTSISWRWVFWFNVPLGVVGTAWAAANLREVVELEKGRRLDVAGNLAFLGGLAGLLVALTLGGIRGWGSPLVAAGFGAAALLFPLFLLVEARAKDPMVRLSTFRSRTFAFGNLSAFLNSVARFAVMFMFVFFFIGVRGYDHLMAGLLLVPLAGVMFVAAPVSGWLADRGEARVISTAGMLVTAAGLLGMGTLVGAGTPYREIALLMAVVGAGSGIFNSPNTRSIMSSVGPGERGVASGTRTLLTNVGGVLSIALAISIVAGAIPQREMFEIFSGTTGHPLSPEEAGPFVSGFHRALLVGAAASLLGALFSALRGRT</sequence>
<dbReference type="AlphaFoldDB" id="Q1AYE0"/>
<feature type="transmembrane region" description="Helical" evidence="7">
    <location>
        <begin position="169"/>
        <end position="189"/>
    </location>
</feature>
<evidence type="ECO:0000256" key="2">
    <source>
        <dbReference type="ARBA" id="ARBA00022448"/>
    </source>
</evidence>
<dbReference type="PANTHER" id="PTHR42718">
    <property type="entry name" value="MAJOR FACILITATOR SUPERFAMILY MULTIDRUG TRANSPORTER MFSC"/>
    <property type="match status" value="1"/>
</dbReference>
<dbReference type="InterPro" id="IPR036259">
    <property type="entry name" value="MFS_trans_sf"/>
</dbReference>
<accession>Q1AYE0</accession>
<dbReference type="PANTHER" id="PTHR42718:SF46">
    <property type="entry name" value="BLR6921 PROTEIN"/>
    <property type="match status" value="1"/>
</dbReference>
<keyword evidence="3" id="KW-1003">Cell membrane</keyword>
<feature type="domain" description="Major facilitator superfamily (MFS) profile" evidence="8">
    <location>
        <begin position="16"/>
        <end position="477"/>
    </location>
</feature>
<dbReference type="EMBL" id="CP000386">
    <property type="protein sequence ID" value="ABG03588.1"/>
    <property type="molecule type" value="Genomic_DNA"/>
</dbReference>
<feature type="transmembrane region" description="Helical" evidence="7">
    <location>
        <begin position="228"/>
        <end position="250"/>
    </location>
</feature>
<feature type="transmembrane region" description="Helical" evidence="7">
    <location>
        <begin position="403"/>
        <end position="424"/>
    </location>
</feature>
<dbReference type="KEGG" id="rxy:Rxyl_0617"/>
<evidence type="ECO:0000256" key="7">
    <source>
        <dbReference type="SAM" id="Phobius"/>
    </source>
</evidence>
<keyword evidence="4 7" id="KW-0812">Transmembrane</keyword>
<feature type="transmembrane region" description="Helical" evidence="7">
    <location>
        <begin position="201"/>
        <end position="222"/>
    </location>
</feature>
<evidence type="ECO:0000313" key="10">
    <source>
        <dbReference type="Proteomes" id="UP000006637"/>
    </source>
</evidence>
<feature type="transmembrane region" description="Helical" evidence="7">
    <location>
        <begin position="363"/>
        <end position="382"/>
    </location>
</feature>
<keyword evidence="10" id="KW-1185">Reference proteome</keyword>
<dbReference type="HOGENOM" id="CLU_000960_28_3_11"/>
<keyword evidence="5 7" id="KW-1133">Transmembrane helix</keyword>
<dbReference type="InterPro" id="IPR020846">
    <property type="entry name" value="MFS_dom"/>
</dbReference>
<dbReference type="PhylomeDB" id="Q1AYE0"/>
<evidence type="ECO:0000256" key="6">
    <source>
        <dbReference type="ARBA" id="ARBA00023136"/>
    </source>
</evidence>
<dbReference type="PROSITE" id="PS00216">
    <property type="entry name" value="SUGAR_TRANSPORT_1"/>
    <property type="match status" value="1"/>
</dbReference>
<evidence type="ECO:0000256" key="5">
    <source>
        <dbReference type="ARBA" id="ARBA00022989"/>
    </source>
</evidence>
<feature type="transmembrane region" description="Helical" evidence="7">
    <location>
        <begin position="334"/>
        <end position="357"/>
    </location>
</feature>
<feature type="transmembrane region" description="Helical" evidence="7">
    <location>
        <begin position="453"/>
        <end position="473"/>
    </location>
</feature>
<dbReference type="InterPro" id="IPR011701">
    <property type="entry name" value="MFS"/>
</dbReference>
<organism evidence="9 10">
    <name type="scientific">Rubrobacter xylanophilus (strain DSM 9941 / JCM 11954 / NBRC 16129 / PRD-1)</name>
    <dbReference type="NCBI Taxonomy" id="266117"/>
    <lineage>
        <taxon>Bacteria</taxon>
        <taxon>Bacillati</taxon>
        <taxon>Actinomycetota</taxon>
        <taxon>Rubrobacteria</taxon>
        <taxon>Rubrobacterales</taxon>
        <taxon>Rubrobacteraceae</taxon>
        <taxon>Rubrobacter</taxon>
    </lineage>
</organism>
<feature type="transmembrane region" description="Helical" evidence="7">
    <location>
        <begin position="271"/>
        <end position="297"/>
    </location>
</feature>
<dbReference type="STRING" id="266117.Rxyl_0617"/>
<dbReference type="eggNOG" id="COG0477">
    <property type="taxonomic scope" value="Bacteria"/>
</dbReference>